<accession>A0ABW9G9V0</accession>
<dbReference type="InterPro" id="IPR001130">
    <property type="entry name" value="TatD-like"/>
</dbReference>
<dbReference type="PANTHER" id="PTHR46124:SF2">
    <property type="entry name" value="D-AMINOACYL-TRNA DEACYLASE"/>
    <property type="match status" value="1"/>
</dbReference>
<comment type="caution">
    <text evidence="3">The sequence shown here is derived from an EMBL/GenBank/DDBJ whole genome shotgun (WGS) entry which is preliminary data.</text>
</comment>
<protein>
    <submittedName>
        <fullName evidence="3">TatD family hydrolase</fullName>
    </submittedName>
</protein>
<proteinExistence type="inferred from homology"/>
<name>A0ABW9G9V0_9GAMM</name>
<keyword evidence="2 3" id="KW-0378">Hydrolase</keyword>
<evidence type="ECO:0000313" key="4">
    <source>
        <dbReference type="Proteomes" id="UP001629953"/>
    </source>
</evidence>
<dbReference type="GO" id="GO:0016787">
    <property type="term" value="F:hydrolase activity"/>
    <property type="evidence" value="ECO:0007669"/>
    <property type="project" value="UniProtKB-KW"/>
</dbReference>
<evidence type="ECO:0000313" key="3">
    <source>
        <dbReference type="EMBL" id="MFM2486010.1"/>
    </source>
</evidence>
<dbReference type="InterPro" id="IPR018228">
    <property type="entry name" value="DNase_TatD-rel_CS"/>
</dbReference>
<gene>
    <name evidence="3" type="ORF">ABUE30_13240</name>
</gene>
<dbReference type="RefSeq" id="WP_408624268.1">
    <property type="nucleotide sequence ID" value="NZ_JBEQCT010000006.1"/>
</dbReference>
<dbReference type="PIRSF" id="PIRSF005902">
    <property type="entry name" value="DNase_TatD"/>
    <property type="match status" value="1"/>
</dbReference>
<organism evidence="3 4">
    <name type="scientific">Celerinatantimonas yamalensis</name>
    <dbReference type="NCBI Taxonomy" id="559956"/>
    <lineage>
        <taxon>Bacteria</taxon>
        <taxon>Pseudomonadati</taxon>
        <taxon>Pseudomonadota</taxon>
        <taxon>Gammaproteobacteria</taxon>
        <taxon>Celerinatantimonadaceae</taxon>
        <taxon>Celerinatantimonas</taxon>
    </lineage>
</organism>
<evidence type="ECO:0000256" key="2">
    <source>
        <dbReference type="ARBA" id="ARBA00022801"/>
    </source>
</evidence>
<dbReference type="SUPFAM" id="SSF51556">
    <property type="entry name" value="Metallo-dependent hydrolases"/>
    <property type="match status" value="1"/>
</dbReference>
<dbReference type="EMBL" id="JBEQCT010000006">
    <property type="protein sequence ID" value="MFM2486010.1"/>
    <property type="molecule type" value="Genomic_DNA"/>
</dbReference>
<dbReference type="PANTHER" id="PTHR46124">
    <property type="entry name" value="D-AMINOACYL-TRNA DEACYLASE"/>
    <property type="match status" value="1"/>
</dbReference>
<keyword evidence="4" id="KW-1185">Reference proteome</keyword>
<dbReference type="InterPro" id="IPR032466">
    <property type="entry name" value="Metal_Hydrolase"/>
</dbReference>
<dbReference type="Gene3D" id="3.20.20.140">
    <property type="entry name" value="Metal-dependent hydrolases"/>
    <property type="match status" value="1"/>
</dbReference>
<dbReference type="PROSITE" id="PS01090">
    <property type="entry name" value="TATD_2"/>
    <property type="match status" value="1"/>
</dbReference>
<sequence>MIDIALNLASSQFDSDRADVVERASQAGVTQFLLLASEVNEAEQLVPMAESFSGAYVTAGCHPHQASTFQTGDRQRIAQLCAHRKVVAVGECGLDYNRNYSDPSVQRDVFAQQLDIAIELQKPVLLHERDAEDDFMDILAPRLAELPAAVLHCFTGSAGSLTRYLDAGLYIGITGWICDERRGLGLRKLVPQIPASRLFLETDAPYLLPRDLPQKPKNRRNEPGYLPHIYQTVATLRGEPLEPLIAQIQTNFQQVFLNEIFSN</sequence>
<comment type="similarity">
    <text evidence="1">Belongs to the metallo-dependent hydrolases superfamily. TatD-type hydrolase family.</text>
</comment>
<reference evidence="3 4" key="1">
    <citation type="journal article" date="2013" name="Int. J. Syst. Evol. Microbiol.">
        <title>Celerinatantimonas yamalensis sp. nov., a cold-adapted diazotrophic bacterium from a cold permafrost brine.</title>
        <authorList>
            <person name="Shcherbakova V."/>
            <person name="Chuvilskaya N."/>
            <person name="Rivkina E."/>
            <person name="Demidov N."/>
            <person name="Uchaeva V."/>
            <person name="Suetin S."/>
            <person name="Suzina N."/>
            <person name="Gilichinsky D."/>
        </authorList>
    </citation>
    <scope>NUCLEOTIDE SEQUENCE [LARGE SCALE GENOMIC DNA]</scope>
    <source>
        <strain evidence="3 4">C7</strain>
    </source>
</reference>
<dbReference type="Pfam" id="PF01026">
    <property type="entry name" value="TatD_DNase"/>
    <property type="match status" value="1"/>
</dbReference>
<dbReference type="CDD" id="cd01310">
    <property type="entry name" value="TatD_DNAse"/>
    <property type="match status" value="1"/>
</dbReference>
<evidence type="ECO:0000256" key="1">
    <source>
        <dbReference type="ARBA" id="ARBA00009275"/>
    </source>
</evidence>
<dbReference type="Proteomes" id="UP001629953">
    <property type="component" value="Unassembled WGS sequence"/>
</dbReference>